<feature type="compositionally biased region" description="Low complexity" evidence="1">
    <location>
        <begin position="150"/>
        <end position="161"/>
    </location>
</feature>
<proteinExistence type="predicted"/>
<evidence type="ECO:0000256" key="2">
    <source>
        <dbReference type="SAM" id="Phobius"/>
    </source>
</evidence>
<keyword evidence="2" id="KW-1133">Transmembrane helix</keyword>
<protein>
    <submittedName>
        <fullName evidence="3">Uncharacterized protein</fullName>
    </submittedName>
</protein>
<sequence>MYEKIKSTVTGYPKLYYIIGAIVLLSIFCLWYIFHEPTGSNNHDSLNTVERIEKQQRESIKLNRDIQSSIDRGTVLSHEAKGRIERSAQYNLDIGNRIDESQNAIHEARSYLVRNAELIDRIERANRERQENYQTTTDATQPISDGGSGSSNRSSDSSIER</sequence>
<reference evidence="3" key="1">
    <citation type="journal article" date="2021" name="Proc. Natl. Acad. Sci. U.S.A.">
        <title>A Catalog of Tens of Thousands of Viruses from Human Metagenomes Reveals Hidden Associations with Chronic Diseases.</title>
        <authorList>
            <person name="Tisza M.J."/>
            <person name="Buck C.B."/>
        </authorList>
    </citation>
    <scope>NUCLEOTIDE SEQUENCE</scope>
    <source>
        <strain evidence="3">CtPT18</strain>
    </source>
</reference>
<accession>A0A8S5NX07</accession>
<organism evidence="3">
    <name type="scientific">Myoviridae sp. ctPT18</name>
    <dbReference type="NCBI Taxonomy" id="2825098"/>
    <lineage>
        <taxon>Viruses</taxon>
        <taxon>Duplodnaviria</taxon>
        <taxon>Heunggongvirae</taxon>
        <taxon>Uroviricota</taxon>
        <taxon>Caudoviricetes</taxon>
    </lineage>
</organism>
<dbReference type="EMBL" id="BK015266">
    <property type="protein sequence ID" value="DAD98744.1"/>
    <property type="molecule type" value="Genomic_DNA"/>
</dbReference>
<feature type="transmembrane region" description="Helical" evidence="2">
    <location>
        <begin position="15"/>
        <end position="34"/>
    </location>
</feature>
<evidence type="ECO:0000313" key="3">
    <source>
        <dbReference type="EMBL" id="DAD98744.1"/>
    </source>
</evidence>
<feature type="region of interest" description="Disordered" evidence="1">
    <location>
        <begin position="125"/>
        <end position="161"/>
    </location>
</feature>
<feature type="compositionally biased region" description="Polar residues" evidence="1">
    <location>
        <begin position="132"/>
        <end position="143"/>
    </location>
</feature>
<keyword evidence="2" id="KW-0472">Membrane</keyword>
<name>A0A8S5NX07_9CAUD</name>
<keyword evidence="2" id="KW-0812">Transmembrane</keyword>
<evidence type="ECO:0000256" key="1">
    <source>
        <dbReference type="SAM" id="MobiDB-lite"/>
    </source>
</evidence>